<dbReference type="Proteomes" id="UP000030690">
    <property type="component" value="Unassembled WGS sequence"/>
</dbReference>
<reference evidence="2 3" key="1">
    <citation type="submission" date="2013-02" db="EMBL/GenBank/DDBJ databases">
        <title>The Genome Annotation of Plasmodium falciparum Vietnam Oak-Knoll (FVO).</title>
        <authorList>
            <consortium name="The Broad Institute Genome Sequencing Platform"/>
            <consortium name="The Broad Institute Genome Sequencing Center for Infectious Disease"/>
            <person name="Neafsey D."/>
            <person name="Hoffman S."/>
            <person name="Volkman S."/>
            <person name="Rosenthal P."/>
            <person name="Walker B."/>
            <person name="Young S.K."/>
            <person name="Zeng Q."/>
            <person name="Gargeya S."/>
            <person name="Fitzgerald M."/>
            <person name="Haas B."/>
            <person name="Abouelleil A."/>
            <person name="Allen A.W."/>
            <person name="Alvarado L."/>
            <person name="Arachchi H.M."/>
            <person name="Berlin A.M."/>
            <person name="Chapman S.B."/>
            <person name="Gainer-Dewar J."/>
            <person name="Goldberg J."/>
            <person name="Griggs A."/>
            <person name="Gujja S."/>
            <person name="Hansen M."/>
            <person name="Howarth C."/>
            <person name="Imamovic A."/>
            <person name="Ireland A."/>
            <person name="Larimer J."/>
            <person name="McCowan C."/>
            <person name="Murphy C."/>
            <person name="Pearson M."/>
            <person name="Poon T.W."/>
            <person name="Priest M."/>
            <person name="Roberts A."/>
            <person name="Saif S."/>
            <person name="Shea T."/>
            <person name="Sisk P."/>
            <person name="Sykes S."/>
            <person name="Wortman J."/>
            <person name="Nusbaum C."/>
            <person name="Birren B."/>
        </authorList>
    </citation>
    <scope>NUCLEOTIDE SEQUENCE [LARGE SCALE GENOMIC DNA]</scope>
    <source>
        <strain evidence="3">Vietnam Oak-Knoll (FVO)</strain>
    </source>
</reference>
<feature type="coiled-coil region" evidence="1">
    <location>
        <begin position="48"/>
        <end position="75"/>
    </location>
</feature>
<accession>A0A024V9Y3</accession>
<proteinExistence type="predicted"/>
<evidence type="ECO:0000313" key="3">
    <source>
        <dbReference type="Proteomes" id="UP000030690"/>
    </source>
</evidence>
<evidence type="ECO:0000256" key="1">
    <source>
        <dbReference type="SAM" id="Coils"/>
    </source>
</evidence>
<dbReference type="SMR" id="A0A024V9Y3"/>
<gene>
    <name evidence="2" type="ORF">PFFVO_01303</name>
</gene>
<name>A0A024V9Y3_PLAFA</name>
<keyword evidence="1" id="KW-0175">Coiled coil</keyword>
<dbReference type="EMBL" id="KI925057">
    <property type="protein sequence ID" value="ETW19828.1"/>
    <property type="molecule type" value="Genomic_DNA"/>
</dbReference>
<dbReference type="OrthoDB" id="390662at2759"/>
<sequence>MNFELKEKYYKNMILQRDKEENERFKHAMKFQKNFINIEKDLTKNKELFKLKEEIKSYKQKIDTLQYENNYLKNKIRYYENKFKIFKNEIQIKNKNISYLISENDVINRLYQQISQHIFQKV</sequence>
<dbReference type="AlphaFoldDB" id="A0A024V9Y3"/>
<evidence type="ECO:0000313" key="2">
    <source>
        <dbReference type="EMBL" id="ETW19828.1"/>
    </source>
</evidence>
<organism evidence="2 3">
    <name type="scientific">Plasmodium falciparum Vietnam Oak-Knoll</name>
    <name type="common">FVO</name>
    <dbReference type="NCBI Taxonomy" id="1036723"/>
    <lineage>
        <taxon>Eukaryota</taxon>
        <taxon>Sar</taxon>
        <taxon>Alveolata</taxon>
        <taxon>Apicomplexa</taxon>
        <taxon>Aconoidasida</taxon>
        <taxon>Haemosporida</taxon>
        <taxon>Plasmodiidae</taxon>
        <taxon>Plasmodium</taxon>
        <taxon>Plasmodium (Laverania)</taxon>
    </lineage>
</organism>
<protein>
    <submittedName>
        <fullName evidence="2">Uncharacterized protein</fullName>
    </submittedName>
</protein>
<reference evidence="2 3" key="2">
    <citation type="submission" date="2013-02" db="EMBL/GenBank/DDBJ databases">
        <title>The Genome Sequence of Plasmodium falciparum Vietnam Oak-Knoll (FVO).</title>
        <authorList>
            <consortium name="The Broad Institute Genome Sequencing Platform"/>
            <consortium name="The Broad Institute Genome Sequencing Center for Infectious Disease"/>
            <person name="Neafsey D."/>
            <person name="Cheeseman I."/>
            <person name="Volkman S."/>
            <person name="Adams J."/>
            <person name="Walker B."/>
            <person name="Young S.K."/>
            <person name="Zeng Q."/>
            <person name="Gargeya S."/>
            <person name="Fitzgerald M."/>
            <person name="Haas B."/>
            <person name="Abouelleil A."/>
            <person name="Alvarado L."/>
            <person name="Arachchi H.M."/>
            <person name="Berlin A.M."/>
            <person name="Chapman S.B."/>
            <person name="Dewar J."/>
            <person name="Goldberg J."/>
            <person name="Griggs A."/>
            <person name="Gujja S."/>
            <person name="Hansen M."/>
            <person name="Howarth C."/>
            <person name="Imamovic A."/>
            <person name="Larimer J."/>
            <person name="McCowan C."/>
            <person name="Murphy C."/>
            <person name="Neiman D."/>
            <person name="Pearson M."/>
            <person name="Priest M."/>
            <person name="Roberts A."/>
            <person name="Saif S."/>
            <person name="Shea T."/>
            <person name="Sisk P."/>
            <person name="Sykes S."/>
            <person name="Wortman J."/>
            <person name="Nusbaum C."/>
            <person name="Birren B."/>
        </authorList>
    </citation>
    <scope>NUCLEOTIDE SEQUENCE [LARGE SCALE GENOMIC DNA]</scope>
    <source>
        <strain evidence="3">Vietnam Oak-Knoll (FVO)</strain>
    </source>
</reference>